<evidence type="ECO:0000313" key="1">
    <source>
        <dbReference type="EMBL" id="TWJ19832.1"/>
    </source>
</evidence>
<organism evidence="1 2">
    <name type="scientific">Geobacter argillaceus</name>
    <dbReference type="NCBI Taxonomy" id="345631"/>
    <lineage>
        <taxon>Bacteria</taxon>
        <taxon>Pseudomonadati</taxon>
        <taxon>Thermodesulfobacteriota</taxon>
        <taxon>Desulfuromonadia</taxon>
        <taxon>Geobacterales</taxon>
        <taxon>Geobacteraceae</taxon>
        <taxon>Geobacter</taxon>
    </lineage>
</organism>
<dbReference type="OrthoDB" id="5401930at2"/>
<reference evidence="1 2" key="1">
    <citation type="submission" date="2019-07" db="EMBL/GenBank/DDBJ databases">
        <title>Genomic Encyclopedia of Archaeal and Bacterial Type Strains, Phase II (KMG-II): from individual species to whole genera.</title>
        <authorList>
            <person name="Goeker M."/>
        </authorList>
    </citation>
    <scope>NUCLEOTIDE SEQUENCE [LARGE SCALE GENOMIC DNA]</scope>
    <source>
        <strain evidence="1 2">ATCC BAA-1139</strain>
    </source>
</reference>
<dbReference type="PROSITE" id="PS51257">
    <property type="entry name" value="PROKAR_LIPOPROTEIN"/>
    <property type="match status" value="1"/>
</dbReference>
<accession>A0A562VPQ6</accession>
<keyword evidence="2" id="KW-1185">Reference proteome</keyword>
<dbReference type="RefSeq" id="WP_145020038.1">
    <property type="nucleotide sequence ID" value="NZ_VLLN01000006.1"/>
</dbReference>
<sequence>MLRQIVVGFVLSAIFLAGCAIKVVPEPVGNGIVDPSSNSLTISKESIRISAANSSPEMADYKLEGGVASFALEIENKGNAEIAFDKDSFILLDNEGRQYSALTPEKLKEILSKDLYYLIPYPYVGFYYLEDYEKAAFRNQQSSNIPYYYEVYPQDIYTKALHAGTIIPGAKVNGLVYFRIDLADVKGVKLYIYNKGTSKSAQPDFVFPFRIVK</sequence>
<dbReference type="AlphaFoldDB" id="A0A562VPQ6"/>
<dbReference type="EMBL" id="VLLN01000006">
    <property type="protein sequence ID" value="TWJ19832.1"/>
    <property type="molecule type" value="Genomic_DNA"/>
</dbReference>
<name>A0A562VPQ6_9BACT</name>
<protein>
    <recommendedName>
        <fullName evidence="3">Lipoprotein</fullName>
    </recommendedName>
</protein>
<gene>
    <name evidence="1" type="ORF">JN12_01321</name>
</gene>
<proteinExistence type="predicted"/>
<evidence type="ECO:0000313" key="2">
    <source>
        <dbReference type="Proteomes" id="UP000319449"/>
    </source>
</evidence>
<dbReference type="Proteomes" id="UP000319449">
    <property type="component" value="Unassembled WGS sequence"/>
</dbReference>
<comment type="caution">
    <text evidence="1">The sequence shown here is derived from an EMBL/GenBank/DDBJ whole genome shotgun (WGS) entry which is preliminary data.</text>
</comment>
<evidence type="ECO:0008006" key="3">
    <source>
        <dbReference type="Google" id="ProtNLM"/>
    </source>
</evidence>